<dbReference type="GO" id="GO:0005789">
    <property type="term" value="C:endoplasmic reticulum membrane"/>
    <property type="evidence" value="ECO:0007669"/>
    <property type="project" value="UniProtKB-SubCell"/>
</dbReference>
<keyword evidence="5" id="KW-1133">Transmembrane helix</keyword>
<dbReference type="SUPFAM" id="SSF161084">
    <property type="entry name" value="MAPEG domain-like"/>
    <property type="match status" value="1"/>
</dbReference>
<keyword evidence="8" id="KW-1185">Reference proteome</keyword>
<proteinExistence type="predicted"/>
<dbReference type="FunFam" id="1.20.120.550:FF:000003">
    <property type="entry name" value="Leukotriene C4 synthase"/>
    <property type="match status" value="1"/>
</dbReference>
<evidence type="ECO:0000256" key="3">
    <source>
        <dbReference type="ARBA" id="ARBA00022751"/>
    </source>
</evidence>
<dbReference type="GO" id="GO:0004602">
    <property type="term" value="F:glutathione peroxidase activity"/>
    <property type="evidence" value="ECO:0007669"/>
    <property type="project" value="TreeGrafter"/>
</dbReference>
<dbReference type="OrthoDB" id="5981601at2759"/>
<evidence type="ECO:0000256" key="6">
    <source>
        <dbReference type="ARBA" id="ARBA00023136"/>
    </source>
</evidence>
<dbReference type="PANTHER" id="PTHR10250:SF15">
    <property type="entry name" value="MICROSOMAL GLUTATHIONE S-TRANSFERASE-RELATED"/>
    <property type="match status" value="1"/>
</dbReference>
<dbReference type="EMBL" id="CACRXK020012162">
    <property type="protein sequence ID" value="CAB4022794.1"/>
    <property type="molecule type" value="Genomic_DNA"/>
</dbReference>
<evidence type="ECO:0000313" key="8">
    <source>
        <dbReference type="Proteomes" id="UP001152795"/>
    </source>
</evidence>
<dbReference type="GO" id="GO:0005635">
    <property type="term" value="C:nuclear envelope"/>
    <property type="evidence" value="ECO:0007669"/>
    <property type="project" value="TreeGrafter"/>
</dbReference>
<comment type="caution">
    <text evidence="7">The sequence shown here is derived from an EMBL/GenBank/DDBJ whole genome shotgun (WGS) entry which is preliminary data.</text>
</comment>
<dbReference type="InterPro" id="IPR050997">
    <property type="entry name" value="MAPEG"/>
</dbReference>
<dbReference type="InterPro" id="IPR001129">
    <property type="entry name" value="Membr-assoc_MAPEG"/>
</dbReference>
<reference evidence="7" key="1">
    <citation type="submission" date="2020-04" db="EMBL/GenBank/DDBJ databases">
        <authorList>
            <person name="Alioto T."/>
            <person name="Alioto T."/>
            <person name="Gomez Garrido J."/>
        </authorList>
    </citation>
    <scope>NUCLEOTIDE SEQUENCE</scope>
    <source>
        <strain evidence="7">A484AB</strain>
    </source>
</reference>
<comment type="subcellular location">
    <subcellularLocation>
        <location evidence="1">Endoplasmic reticulum membrane</location>
        <topology evidence="1">Multi-pass membrane protein</topology>
    </subcellularLocation>
</comment>
<evidence type="ECO:0000256" key="2">
    <source>
        <dbReference type="ARBA" id="ARBA00022692"/>
    </source>
</evidence>
<dbReference type="Gene3D" id="1.20.120.550">
    <property type="entry name" value="Membrane associated eicosanoid/glutathione metabolism-like domain"/>
    <property type="match status" value="1"/>
</dbReference>
<organism evidence="7 8">
    <name type="scientific">Paramuricea clavata</name>
    <name type="common">Red gorgonian</name>
    <name type="synonym">Violescent sea-whip</name>
    <dbReference type="NCBI Taxonomy" id="317549"/>
    <lineage>
        <taxon>Eukaryota</taxon>
        <taxon>Metazoa</taxon>
        <taxon>Cnidaria</taxon>
        <taxon>Anthozoa</taxon>
        <taxon>Octocorallia</taxon>
        <taxon>Malacalcyonacea</taxon>
        <taxon>Plexauridae</taxon>
        <taxon>Paramuricea</taxon>
    </lineage>
</organism>
<dbReference type="PANTHER" id="PTHR10250">
    <property type="entry name" value="MICROSOMAL GLUTATHIONE S-TRANSFERASE"/>
    <property type="match status" value="1"/>
</dbReference>
<evidence type="ECO:0000256" key="4">
    <source>
        <dbReference type="ARBA" id="ARBA00022824"/>
    </source>
</evidence>
<dbReference type="Proteomes" id="UP001152795">
    <property type="component" value="Unassembled WGS sequence"/>
</dbReference>
<keyword evidence="2" id="KW-0812">Transmembrane</keyword>
<name>A0A6S7ITX0_PARCT</name>
<sequence>MTVLTTENLFYPALVSLIGALQLARFTRRVGEARGKYKIPVPKTDGDPNFTRIFRAQQNTLEYYPIFMTLLWISSIFLHHAIPSMVGLIYLYARYKYFYGYAEAGEKRLPGFRLAMNIFLILLILSILGLVVTGYTKYTGRTIDVTFYEERAMEYAKPAVDKIKSSYKHINKTMQPYFKTARNQISDVLQHAKTFTTDFISSFKSQYFSSYFQEPAKAKMKQTKQEL</sequence>
<dbReference type="GO" id="GO:0019370">
    <property type="term" value="P:leukotriene biosynthetic process"/>
    <property type="evidence" value="ECO:0007669"/>
    <property type="project" value="UniProtKB-KW"/>
</dbReference>
<dbReference type="PRINTS" id="PR00488">
    <property type="entry name" value="5LPOXGNASEAP"/>
</dbReference>
<evidence type="ECO:0000256" key="1">
    <source>
        <dbReference type="ARBA" id="ARBA00004477"/>
    </source>
</evidence>
<protein>
    <submittedName>
        <fullName evidence="7">Microsomal glutathione S-transferase 2</fullName>
    </submittedName>
</protein>
<accession>A0A6S7ITX0</accession>
<dbReference type="InterPro" id="IPR001446">
    <property type="entry name" value="5_LipOase_AP"/>
</dbReference>
<dbReference type="Pfam" id="PF01124">
    <property type="entry name" value="MAPEG"/>
    <property type="match status" value="1"/>
</dbReference>
<keyword evidence="6" id="KW-0472">Membrane</keyword>
<dbReference type="GO" id="GO:0008047">
    <property type="term" value="F:enzyme activator activity"/>
    <property type="evidence" value="ECO:0007669"/>
    <property type="project" value="InterPro"/>
</dbReference>
<evidence type="ECO:0000256" key="5">
    <source>
        <dbReference type="ARBA" id="ARBA00022989"/>
    </source>
</evidence>
<keyword evidence="3" id="KW-0434">Leukotriene biosynthesis</keyword>
<dbReference type="GO" id="GO:0004364">
    <property type="term" value="F:glutathione transferase activity"/>
    <property type="evidence" value="ECO:0007669"/>
    <property type="project" value="TreeGrafter"/>
</dbReference>
<keyword evidence="4" id="KW-0256">Endoplasmic reticulum</keyword>
<dbReference type="AlphaFoldDB" id="A0A6S7ITX0"/>
<evidence type="ECO:0000313" key="7">
    <source>
        <dbReference type="EMBL" id="CAB4022794.1"/>
    </source>
</evidence>
<gene>
    <name evidence="7" type="ORF">PACLA_8A056274</name>
</gene>
<dbReference type="InterPro" id="IPR023352">
    <property type="entry name" value="MAPEG-like_dom_sf"/>
</dbReference>